<comment type="caution">
    <text evidence="2">The sequence shown here is derived from an EMBL/GenBank/DDBJ whole genome shotgun (WGS) entry which is preliminary data.</text>
</comment>
<dbReference type="EMBL" id="SNRW01019862">
    <property type="protein sequence ID" value="KAA6365980.1"/>
    <property type="molecule type" value="Genomic_DNA"/>
</dbReference>
<sequence length="107" mass="12785">SFVYRNEYLQSILLQLKEVAFESENKIYMKSGSKRGVFSNKECKKYIPLITGSIAMYFTLFKTLKERYQLLKKYKKEQSELERKLAERKIIENKIEDEKIVFASPEQ</sequence>
<protein>
    <submittedName>
        <fullName evidence="2">Uncharacterized protein</fullName>
    </submittedName>
</protein>
<dbReference type="Proteomes" id="UP000324800">
    <property type="component" value="Unassembled WGS sequence"/>
</dbReference>
<organism evidence="2 3">
    <name type="scientific">Streblomastix strix</name>
    <dbReference type="NCBI Taxonomy" id="222440"/>
    <lineage>
        <taxon>Eukaryota</taxon>
        <taxon>Metamonada</taxon>
        <taxon>Preaxostyla</taxon>
        <taxon>Oxymonadida</taxon>
        <taxon>Streblomastigidae</taxon>
        <taxon>Streblomastix</taxon>
    </lineage>
</organism>
<feature type="coiled-coil region" evidence="1">
    <location>
        <begin position="64"/>
        <end position="94"/>
    </location>
</feature>
<evidence type="ECO:0000313" key="3">
    <source>
        <dbReference type="Proteomes" id="UP000324800"/>
    </source>
</evidence>
<dbReference type="AlphaFoldDB" id="A0A5J4U6X0"/>
<name>A0A5J4U6X0_9EUKA</name>
<keyword evidence="1" id="KW-0175">Coiled coil</keyword>
<reference evidence="2 3" key="1">
    <citation type="submission" date="2019-03" db="EMBL/GenBank/DDBJ databases">
        <title>Single cell metagenomics reveals metabolic interactions within the superorganism composed of flagellate Streblomastix strix and complex community of Bacteroidetes bacteria on its surface.</title>
        <authorList>
            <person name="Treitli S.C."/>
            <person name="Kolisko M."/>
            <person name="Husnik F."/>
            <person name="Keeling P."/>
            <person name="Hampl V."/>
        </authorList>
    </citation>
    <scope>NUCLEOTIDE SEQUENCE [LARGE SCALE GENOMIC DNA]</scope>
    <source>
        <strain evidence="2">ST1C</strain>
    </source>
</reference>
<gene>
    <name evidence="2" type="ORF">EZS28_038492</name>
</gene>
<evidence type="ECO:0000313" key="2">
    <source>
        <dbReference type="EMBL" id="KAA6365980.1"/>
    </source>
</evidence>
<evidence type="ECO:0000256" key="1">
    <source>
        <dbReference type="SAM" id="Coils"/>
    </source>
</evidence>
<feature type="non-terminal residue" evidence="2">
    <location>
        <position position="1"/>
    </location>
</feature>
<accession>A0A5J4U6X0</accession>
<proteinExistence type="predicted"/>